<accession>A0ABV7HH19</accession>
<dbReference type="PANTHER" id="PTHR40943">
    <property type="entry name" value="CYTOPLASMIC PROTEIN-RELATED"/>
    <property type="match status" value="1"/>
</dbReference>
<sequence>MSIQSIKDVSTDNIAADNYLPDNEKILSGRPEQNVWNVFSSKDEKFHTGIWDAQAGHWKVNYSEEEYCFILEGESIIHDGDGNTKRVQQGDHFVIPAGFQGTWEVPEYCKKVYVIYEA</sequence>
<protein>
    <submittedName>
        <fullName evidence="2">Cupin domain-containing protein</fullName>
    </submittedName>
</protein>
<dbReference type="InterPro" id="IPR008579">
    <property type="entry name" value="UGlyAH_Cupin_dom"/>
</dbReference>
<dbReference type="EMBL" id="JBHRSZ010000004">
    <property type="protein sequence ID" value="MFC3151913.1"/>
    <property type="molecule type" value="Genomic_DNA"/>
</dbReference>
<dbReference type="CDD" id="cd02227">
    <property type="entry name" value="cupin_TM1112-like"/>
    <property type="match status" value="1"/>
</dbReference>
<dbReference type="SUPFAM" id="SSF51182">
    <property type="entry name" value="RmlC-like cupins"/>
    <property type="match status" value="1"/>
</dbReference>
<evidence type="ECO:0000259" key="1">
    <source>
        <dbReference type="Pfam" id="PF05899"/>
    </source>
</evidence>
<feature type="domain" description="(S)-ureidoglycine aminohydrolase cupin" evidence="1">
    <location>
        <begin position="41"/>
        <end position="113"/>
    </location>
</feature>
<gene>
    <name evidence="2" type="ORF">ACFOEK_12805</name>
</gene>
<dbReference type="Proteomes" id="UP001595476">
    <property type="component" value="Unassembled WGS sequence"/>
</dbReference>
<proteinExistence type="predicted"/>
<dbReference type="Gene3D" id="2.60.120.10">
    <property type="entry name" value="Jelly Rolls"/>
    <property type="match status" value="1"/>
</dbReference>
<name>A0ABV7HH19_9GAMM</name>
<dbReference type="InterPro" id="IPR011051">
    <property type="entry name" value="RmlC_Cupin_sf"/>
</dbReference>
<dbReference type="Pfam" id="PF05899">
    <property type="entry name" value="Cupin_3"/>
    <property type="match status" value="1"/>
</dbReference>
<dbReference type="RefSeq" id="WP_386721516.1">
    <property type="nucleotide sequence ID" value="NZ_JBHRSZ010000004.1"/>
</dbReference>
<keyword evidence="3" id="KW-1185">Reference proteome</keyword>
<dbReference type="PANTHER" id="PTHR40943:SF2">
    <property type="entry name" value="(S)-UREIDOGLYCINE AMINOHYDROLASE CUPIN DOMAIN-CONTAINING PROTEIN"/>
    <property type="match status" value="1"/>
</dbReference>
<reference evidence="3" key="1">
    <citation type="journal article" date="2019" name="Int. J. Syst. Evol. Microbiol.">
        <title>The Global Catalogue of Microorganisms (GCM) 10K type strain sequencing project: providing services to taxonomists for standard genome sequencing and annotation.</title>
        <authorList>
            <consortium name="The Broad Institute Genomics Platform"/>
            <consortium name="The Broad Institute Genome Sequencing Center for Infectious Disease"/>
            <person name="Wu L."/>
            <person name="Ma J."/>
        </authorList>
    </citation>
    <scope>NUCLEOTIDE SEQUENCE [LARGE SCALE GENOMIC DNA]</scope>
    <source>
        <strain evidence="3">KCTC 52438</strain>
    </source>
</reference>
<evidence type="ECO:0000313" key="2">
    <source>
        <dbReference type="EMBL" id="MFC3151913.1"/>
    </source>
</evidence>
<dbReference type="InterPro" id="IPR014710">
    <property type="entry name" value="RmlC-like_jellyroll"/>
</dbReference>
<comment type="caution">
    <text evidence="2">The sequence shown here is derived from an EMBL/GenBank/DDBJ whole genome shotgun (WGS) entry which is preliminary data.</text>
</comment>
<evidence type="ECO:0000313" key="3">
    <source>
        <dbReference type="Proteomes" id="UP001595476"/>
    </source>
</evidence>
<organism evidence="2 3">
    <name type="scientific">Litoribrevibacter euphylliae</name>
    <dbReference type="NCBI Taxonomy" id="1834034"/>
    <lineage>
        <taxon>Bacteria</taxon>
        <taxon>Pseudomonadati</taxon>
        <taxon>Pseudomonadota</taxon>
        <taxon>Gammaproteobacteria</taxon>
        <taxon>Oceanospirillales</taxon>
        <taxon>Oceanospirillaceae</taxon>
        <taxon>Litoribrevibacter</taxon>
    </lineage>
</organism>